<dbReference type="Proteomes" id="UP000006735">
    <property type="component" value="Chromosome"/>
</dbReference>
<evidence type="ECO:0000313" key="11">
    <source>
        <dbReference type="EMBL" id="AAW76711.1"/>
    </source>
</evidence>
<evidence type="ECO:0000256" key="6">
    <source>
        <dbReference type="ARBA" id="ARBA00022747"/>
    </source>
</evidence>
<comment type="catalytic activity">
    <reaction evidence="7">
        <text>a 2'-deoxyadenosine in DNA + S-adenosyl-L-methionine = an N(6)-methyl-2'-deoxyadenosine in DNA + S-adenosyl-L-homocysteine + H(+)</text>
        <dbReference type="Rhea" id="RHEA:15197"/>
        <dbReference type="Rhea" id="RHEA-COMP:12418"/>
        <dbReference type="Rhea" id="RHEA-COMP:12419"/>
        <dbReference type="ChEBI" id="CHEBI:15378"/>
        <dbReference type="ChEBI" id="CHEBI:57856"/>
        <dbReference type="ChEBI" id="CHEBI:59789"/>
        <dbReference type="ChEBI" id="CHEBI:90615"/>
        <dbReference type="ChEBI" id="CHEBI:90616"/>
        <dbReference type="EC" id="2.1.1.72"/>
    </reaction>
</comment>
<dbReference type="InterPro" id="IPR052916">
    <property type="entry name" value="Type-I_RE_MTase_Subunit"/>
</dbReference>
<reference evidence="11 12" key="1">
    <citation type="journal article" date="2005" name="Nucleic Acids Res.">
        <title>The genome sequence of Xanthomonas oryzae pathovar oryzae KACC10331, the bacterial blight pathogen of rice.</title>
        <authorList>
            <person name="Lee B.M."/>
            <person name="Park Y.J."/>
            <person name="Park D.S."/>
            <person name="Kang H.W."/>
            <person name="Kim J.G."/>
            <person name="Song E.S."/>
            <person name="Park I.C."/>
            <person name="Yoon U.H."/>
            <person name="Hahn J.H."/>
            <person name="Koo B.S."/>
            <person name="Lee G.B."/>
            <person name="Kim H."/>
            <person name="Park H.S."/>
            <person name="Yoon K.O."/>
            <person name="Kim J.H."/>
            <person name="Jung C.H."/>
            <person name="Koh N.H."/>
            <person name="Seo J.S."/>
            <person name="Go S.J."/>
        </authorList>
    </citation>
    <scope>NUCLEOTIDE SEQUENCE [LARGE SCALE GENOMIC DNA]</scope>
    <source>
        <strain evidence="12">KACC10331 / KXO85</strain>
    </source>
</reference>
<dbReference type="Pfam" id="PF12161">
    <property type="entry name" value="HsdM_N"/>
    <property type="match status" value="1"/>
</dbReference>
<dbReference type="InterPro" id="IPR003356">
    <property type="entry name" value="DNA_methylase_A-5"/>
</dbReference>
<evidence type="ECO:0000256" key="7">
    <source>
        <dbReference type="ARBA" id="ARBA00047942"/>
    </source>
</evidence>
<dbReference type="InterPro" id="IPR002052">
    <property type="entry name" value="DNA_methylase_N6_adenine_CS"/>
</dbReference>
<sequence>MDAGSCGARADRALCGYRRRNKTHCAAETALLARLKPEEEKVTSTEQKIERFIAALASLGGSAGNQRLREELGWQDSTYQRIKQQLIDDGRIRAGRGRGGSVSLTASTQTPATPNIAAEPKPTRAKPAPAPLKKESVSELDYADKLWKTADKLRGNMEPSDYKHVVLGLIFLKYISDAFEARHAALLAEDPPAAEDKDEYLAENIFWVPKQARWSHLQANAKQSSIGTLIDDALRAIEKDNESLKGVLPKDYARPALNKVMLGELIDLISGIALNDKGGKPKDVLGRVYEYFLGQFAGAEGKRGGEFYTPRSVVHTLVEMIEPYKGRIYDPCCGSGGMFVQSEKFVNEHGGRIGDIAIYGQESNYTTWRLCKMNLAVRGIDSDIRWNNEGSFHKDELRDLKADFILANPPFNISDWGGERLRDDVRWAFGPPPVGNANYAWLQHIVHHLSPHGFAGVVLANGSMSSQQSGEGDIRKSMIEAGVVDCMVALPGQLFYSTQIPACLWILAKDRSNGLVLQSKLRDRRGEILFIDARNMGTLVDRTRRELSDAEVARIAATYHAWRGEQDAGDYADIAGFCKSAPLDEVRKHGHVLTPGRYVGAAAQEDDGEPFAQKMQRLATLWREQQQEAAKLDAAIEMNLKHLGF</sequence>
<dbReference type="PANTHER" id="PTHR42998:SF1">
    <property type="entry name" value="TYPE I RESTRICTION ENZYME HINDI METHYLASE SUBUNIT"/>
    <property type="match status" value="1"/>
</dbReference>
<evidence type="ECO:0000259" key="10">
    <source>
        <dbReference type="Pfam" id="PF12161"/>
    </source>
</evidence>
<feature type="domain" description="DNA methylase adenine-specific" evidence="9">
    <location>
        <begin position="282"/>
        <end position="607"/>
    </location>
</feature>
<dbReference type="PROSITE" id="PS00092">
    <property type="entry name" value="N6_MTASE"/>
    <property type="match status" value="1"/>
</dbReference>
<name>Q5GX60_XANOR</name>
<organism evidence="11 12">
    <name type="scientific">Xanthomonas oryzae pv. oryzae (strain KACC10331 / KXO85)</name>
    <dbReference type="NCBI Taxonomy" id="291331"/>
    <lineage>
        <taxon>Bacteria</taxon>
        <taxon>Pseudomonadati</taxon>
        <taxon>Pseudomonadota</taxon>
        <taxon>Gammaproteobacteria</taxon>
        <taxon>Lysobacterales</taxon>
        <taxon>Lysobacteraceae</taxon>
        <taxon>Xanthomonas</taxon>
    </lineage>
</organism>
<dbReference type="HOGENOM" id="CLU_013049_4_1_6"/>
<evidence type="ECO:0000256" key="1">
    <source>
        <dbReference type="ARBA" id="ARBA00006594"/>
    </source>
</evidence>
<feature type="compositionally biased region" description="Polar residues" evidence="8">
    <location>
        <begin position="102"/>
        <end position="113"/>
    </location>
</feature>
<dbReference type="PANTHER" id="PTHR42998">
    <property type="entry name" value="TYPE I RESTRICTION ENZYME HINDVIIP M PROTEIN-RELATED"/>
    <property type="match status" value="1"/>
</dbReference>
<dbReference type="EMBL" id="AE013598">
    <property type="protein sequence ID" value="AAW76711.1"/>
    <property type="molecule type" value="Genomic_DNA"/>
</dbReference>
<dbReference type="InterPro" id="IPR038333">
    <property type="entry name" value="T1MK-like_N_sf"/>
</dbReference>
<gene>
    <name evidence="11" type="primary">hsdM-1</name>
    <name evidence="11" type="ordered locus">XOO3457</name>
</gene>
<comment type="similarity">
    <text evidence="1">Belongs to the N(4)/N(6)-methyltransferase family.</text>
</comment>
<dbReference type="KEGG" id="xoo:XOO3457"/>
<dbReference type="Pfam" id="PF02384">
    <property type="entry name" value="N6_Mtase"/>
    <property type="match status" value="1"/>
</dbReference>
<dbReference type="Gene3D" id="1.20.1260.30">
    <property type="match status" value="1"/>
</dbReference>
<dbReference type="PRINTS" id="PR00507">
    <property type="entry name" value="N12N6MTFRASE"/>
</dbReference>
<keyword evidence="4" id="KW-0808">Transferase</keyword>
<feature type="region of interest" description="Disordered" evidence="8">
    <location>
        <begin position="97"/>
        <end position="134"/>
    </location>
</feature>
<dbReference type="InterPro" id="IPR022749">
    <property type="entry name" value="D12N6_MeTrfase_N"/>
</dbReference>
<proteinExistence type="inferred from homology"/>
<dbReference type="SUPFAM" id="SSF53335">
    <property type="entry name" value="S-adenosyl-L-methionine-dependent methyltransferases"/>
    <property type="match status" value="1"/>
</dbReference>
<dbReference type="REBASE" id="10817">
    <property type="entry name" value="M.XorKORF3457P"/>
</dbReference>
<dbReference type="Gene3D" id="3.40.50.150">
    <property type="entry name" value="Vaccinia Virus protein VP39"/>
    <property type="match status" value="1"/>
</dbReference>
<feature type="domain" description="N6 adenine-specific DNA methyltransferase N-terminal" evidence="10">
    <location>
        <begin position="143"/>
        <end position="259"/>
    </location>
</feature>
<evidence type="ECO:0000256" key="4">
    <source>
        <dbReference type="ARBA" id="ARBA00022679"/>
    </source>
</evidence>
<keyword evidence="6" id="KW-0680">Restriction system</keyword>
<dbReference type="GO" id="GO:0009307">
    <property type="term" value="P:DNA restriction-modification system"/>
    <property type="evidence" value="ECO:0007669"/>
    <property type="project" value="UniProtKB-KW"/>
</dbReference>
<dbReference type="AlphaFoldDB" id="Q5GX60"/>
<evidence type="ECO:0000313" key="12">
    <source>
        <dbReference type="Proteomes" id="UP000006735"/>
    </source>
</evidence>
<keyword evidence="5" id="KW-0949">S-adenosyl-L-methionine</keyword>
<protein>
    <recommendedName>
        <fullName evidence="2">site-specific DNA-methyltransferase (adenine-specific)</fullName>
        <ecNumber evidence="2">2.1.1.72</ecNumber>
    </recommendedName>
</protein>
<evidence type="ECO:0000256" key="8">
    <source>
        <dbReference type="SAM" id="MobiDB-lite"/>
    </source>
</evidence>
<keyword evidence="3 11" id="KW-0489">Methyltransferase</keyword>
<evidence type="ECO:0000259" key="9">
    <source>
        <dbReference type="Pfam" id="PF02384"/>
    </source>
</evidence>
<dbReference type="EC" id="2.1.1.72" evidence="2"/>
<dbReference type="STRING" id="291331.XOO3457"/>
<dbReference type="InterPro" id="IPR029063">
    <property type="entry name" value="SAM-dependent_MTases_sf"/>
</dbReference>
<accession>Q5GX60</accession>
<dbReference type="GO" id="GO:0032259">
    <property type="term" value="P:methylation"/>
    <property type="evidence" value="ECO:0007669"/>
    <property type="project" value="UniProtKB-KW"/>
</dbReference>
<evidence type="ECO:0000256" key="2">
    <source>
        <dbReference type="ARBA" id="ARBA00011900"/>
    </source>
</evidence>
<dbReference type="GO" id="GO:0003677">
    <property type="term" value="F:DNA binding"/>
    <property type="evidence" value="ECO:0007669"/>
    <property type="project" value="InterPro"/>
</dbReference>
<keyword evidence="12" id="KW-1185">Reference proteome</keyword>
<evidence type="ECO:0000256" key="3">
    <source>
        <dbReference type="ARBA" id="ARBA00022603"/>
    </source>
</evidence>
<evidence type="ECO:0000256" key="5">
    <source>
        <dbReference type="ARBA" id="ARBA00022691"/>
    </source>
</evidence>
<dbReference type="GO" id="GO:0009007">
    <property type="term" value="F:site-specific DNA-methyltransferase (adenine-specific) activity"/>
    <property type="evidence" value="ECO:0007669"/>
    <property type="project" value="UniProtKB-EC"/>
</dbReference>
<dbReference type="GO" id="GO:0008170">
    <property type="term" value="F:N-methyltransferase activity"/>
    <property type="evidence" value="ECO:0007669"/>
    <property type="project" value="InterPro"/>
</dbReference>